<feature type="coiled-coil region" evidence="1">
    <location>
        <begin position="85"/>
        <end position="112"/>
    </location>
</feature>
<dbReference type="AlphaFoldDB" id="A0A1F5FHG1"/>
<evidence type="ECO:0000313" key="2">
    <source>
        <dbReference type="EMBL" id="OGD79031.1"/>
    </source>
</evidence>
<protein>
    <recommendedName>
        <fullName evidence="4">Peptidase M23 domain-containing protein</fullName>
    </recommendedName>
</protein>
<evidence type="ECO:0008006" key="4">
    <source>
        <dbReference type="Google" id="ProtNLM"/>
    </source>
</evidence>
<comment type="caution">
    <text evidence="2">The sequence shown here is derived from an EMBL/GenBank/DDBJ whole genome shotgun (WGS) entry which is preliminary data.</text>
</comment>
<dbReference type="Gene3D" id="6.10.250.3150">
    <property type="match status" value="1"/>
</dbReference>
<keyword evidence="1" id="KW-0175">Coiled coil</keyword>
<dbReference type="Gene3D" id="2.70.70.10">
    <property type="entry name" value="Glucose Permease (Domain IIA)"/>
    <property type="match status" value="2"/>
</dbReference>
<feature type="coiled-coil region" evidence="1">
    <location>
        <begin position="162"/>
        <end position="210"/>
    </location>
</feature>
<name>A0A1F5FHG1_9BACT</name>
<gene>
    <name evidence="2" type="ORF">A2368_00610</name>
</gene>
<sequence length="393" mass="44212">MRKLLIGLLALVLLLASLPLFILAVDCEDSLDGKDPNTIRDIATACETRIGSLQNQQKTLQSTIKLLDSQIRLTLAQISSTNAQIVQLQKDIATLSNVIEGLNQELDTLTSVFVARVRQNYRQRHSDRSLNFLTNLNLSTLQSQIKYLSMAQKRDQIIMHELEKSRLDYDQQKTTKEEKQAEVEALKLNLEKQQKQLLAQQAAKKQLLAETRNSEVRYQTLLEKAVAELRAIESIIAGKGTEVEVRDVSEGEVIASVMTSGPNLHACSSGPHLHFEVVKNKTHQNPFSYLSSKNLTWGNSDSPQNGTGSWNWPLNDIIRITQGYGRTSYSSIYANNTHTGIDMVNTSDYSVKSVKKGKLYRGGVQCRDGTLQYVHVDHADDDLDTYYLHVNYF</sequence>
<dbReference type="InterPro" id="IPR011055">
    <property type="entry name" value="Dup_hybrid_motif"/>
</dbReference>
<evidence type="ECO:0000256" key="1">
    <source>
        <dbReference type="SAM" id="Coils"/>
    </source>
</evidence>
<reference evidence="2 3" key="1">
    <citation type="journal article" date="2016" name="Nat. Commun.">
        <title>Thousands of microbial genomes shed light on interconnected biogeochemical processes in an aquifer system.</title>
        <authorList>
            <person name="Anantharaman K."/>
            <person name="Brown C.T."/>
            <person name="Hug L.A."/>
            <person name="Sharon I."/>
            <person name="Castelle C.J."/>
            <person name="Probst A.J."/>
            <person name="Thomas B.C."/>
            <person name="Singh A."/>
            <person name="Wilkins M.J."/>
            <person name="Karaoz U."/>
            <person name="Brodie E.L."/>
            <person name="Williams K.H."/>
            <person name="Hubbard S.S."/>
            <person name="Banfield J.F."/>
        </authorList>
    </citation>
    <scope>NUCLEOTIDE SEQUENCE [LARGE SCALE GENOMIC DNA]</scope>
</reference>
<dbReference type="EMBL" id="MFAM01000027">
    <property type="protein sequence ID" value="OGD79031.1"/>
    <property type="molecule type" value="Genomic_DNA"/>
</dbReference>
<evidence type="ECO:0000313" key="3">
    <source>
        <dbReference type="Proteomes" id="UP000176682"/>
    </source>
</evidence>
<proteinExistence type="predicted"/>
<dbReference type="SUPFAM" id="SSF51261">
    <property type="entry name" value="Duplicated hybrid motif"/>
    <property type="match status" value="2"/>
</dbReference>
<organism evidence="2 3">
    <name type="scientific">Candidatus Collierbacteria bacterium RIFOXYB1_FULL_49_13</name>
    <dbReference type="NCBI Taxonomy" id="1817728"/>
    <lineage>
        <taxon>Bacteria</taxon>
        <taxon>Candidatus Collieribacteriota</taxon>
    </lineage>
</organism>
<accession>A0A1F5FHG1</accession>
<dbReference type="Proteomes" id="UP000176682">
    <property type="component" value="Unassembled WGS sequence"/>
</dbReference>